<reference evidence="2" key="2">
    <citation type="submission" date="2017-05" db="UniProtKB">
        <authorList>
            <consortium name="EnsemblMetazoa"/>
        </authorList>
    </citation>
    <scope>IDENTIFICATION</scope>
</reference>
<gene>
    <name evidence="2" type="primary">100639221</name>
</gene>
<dbReference type="AlphaFoldDB" id="A0A1X7VGH8"/>
<accession>A0A1X7VGH8</accession>
<dbReference type="InterPro" id="IPR027589">
    <property type="entry name" value="Choice_anch_B"/>
</dbReference>
<sequence>MKTLTFVAFLALATYVAGDGLKLLNCTKDCQKADPNSMMPFVMRLKIAEFEKCARKHECPLKKRSISNIECSNGQAGEYECDKVDLLAFISLNDLGCNGDANDIWGWTDPETKKEYAIIGCYDGTSFVDVTEPTSPQVLGFLPTYTTGSSWRDIKVYANHAFIGSEAFDHGLQVYDLLGLRNLKAKDDGSVNVLKEDTHYGEFGSSHNIVINEETGYLYSVGSRTCTSGLHVVNIRDPQNPQYAGCFGQDGYVHDAQCVVYKGVDARYNGKEICFCYNENTLTIVDVEDKNDMKMLGRMSYEGYRYTHQGWLNEKQTRLLLDDELDELYGSNPHTRTMIWNVEDLTNPVLQGSFYSSQQATDHNLYIKGNLAYQSNYCAGLRILDVSNIEGGELTEVGYFDVAPDCSAPGFSGSWSNYPYFTSGTIIASSIERGLFVLKYTGQK</sequence>
<evidence type="ECO:0008006" key="4">
    <source>
        <dbReference type="Google" id="ProtNLM"/>
    </source>
</evidence>
<dbReference type="PANTHER" id="PTHR38787:SF3">
    <property type="entry name" value="REGULATORY P DOMAIN-CONTAINING PROTEIN"/>
    <property type="match status" value="1"/>
</dbReference>
<dbReference type="InParanoid" id="A0A1X7VGH8"/>
<dbReference type="Pfam" id="PF08309">
    <property type="entry name" value="LVIVD"/>
    <property type="match status" value="1"/>
</dbReference>
<dbReference type="EnsemblMetazoa" id="Aqu2.1.38597_001">
    <property type="protein sequence ID" value="Aqu2.1.38597_001"/>
    <property type="gene ID" value="Aqu2.1.38597"/>
</dbReference>
<dbReference type="KEGG" id="aqu:100639221"/>
<feature type="signal peptide" evidence="1">
    <location>
        <begin position="1"/>
        <end position="18"/>
    </location>
</feature>
<dbReference type="EnsemblMetazoa" id="XM_003384415.3">
    <property type="protein sequence ID" value="XP_003384463.2"/>
    <property type="gene ID" value="LOC100639221"/>
</dbReference>
<dbReference type="NCBIfam" id="TIGR04312">
    <property type="entry name" value="choice_anch_B"/>
    <property type="match status" value="1"/>
</dbReference>
<dbReference type="SUPFAM" id="SSF75011">
    <property type="entry name" value="3-carboxy-cis,cis-mucoante lactonizing enzyme"/>
    <property type="match status" value="1"/>
</dbReference>
<dbReference type="InterPro" id="IPR013211">
    <property type="entry name" value="LVIVD"/>
</dbReference>
<feature type="chain" id="PRO_5010873048" description="Choice-of-anchor B family protein" evidence="1">
    <location>
        <begin position="19"/>
        <end position="444"/>
    </location>
</feature>
<evidence type="ECO:0000313" key="2">
    <source>
        <dbReference type="EnsemblMetazoa" id="Aqu2.1.38597_001"/>
    </source>
</evidence>
<dbReference type="STRING" id="400682.A0A1X7VGH8"/>
<evidence type="ECO:0000256" key="1">
    <source>
        <dbReference type="SAM" id="SignalP"/>
    </source>
</evidence>
<dbReference type="PANTHER" id="PTHR38787">
    <property type="entry name" value="REGULATORY P DOMAIN-CONTAINING PROTEIN"/>
    <property type="match status" value="1"/>
</dbReference>
<dbReference type="eggNOG" id="ENOG502QQSB">
    <property type="taxonomic scope" value="Eukaryota"/>
</dbReference>
<protein>
    <recommendedName>
        <fullName evidence="4">Choice-of-anchor B family protein</fullName>
    </recommendedName>
</protein>
<organism evidence="2">
    <name type="scientific">Amphimedon queenslandica</name>
    <name type="common">Sponge</name>
    <dbReference type="NCBI Taxonomy" id="400682"/>
    <lineage>
        <taxon>Eukaryota</taxon>
        <taxon>Metazoa</taxon>
        <taxon>Porifera</taxon>
        <taxon>Demospongiae</taxon>
        <taxon>Heteroscleromorpha</taxon>
        <taxon>Haplosclerida</taxon>
        <taxon>Niphatidae</taxon>
        <taxon>Amphimedon</taxon>
    </lineage>
</organism>
<evidence type="ECO:0000313" key="3">
    <source>
        <dbReference type="Proteomes" id="UP000007879"/>
    </source>
</evidence>
<dbReference type="GO" id="GO:0005576">
    <property type="term" value="C:extracellular region"/>
    <property type="evidence" value="ECO:0007669"/>
    <property type="project" value="TreeGrafter"/>
</dbReference>
<reference evidence="3" key="1">
    <citation type="journal article" date="2010" name="Nature">
        <title>The Amphimedon queenslandica genome and the evolution of animal complexity.</title>
        <authorList>
            <person name="Srivastava M."/>
            <person name="Simakov O."/>
            <person name="Chapman J."/>
            <person name="Fahey B."/>
            <person name="Gauthier M.E."/>
            <person name="Mitros T."/>
            <person name="Richards G.S."/>
            <person name="Conaco C."/>
            <person name="Dacre M."/>
            <person name="Hellsten U."/>
            <person name="Larroux C."/>
            <person name="Putnam N.H."/>
            <person name="Stanke M."/>
            <person name="Adamska M."/>
            <person name="Darling A."/>
            <person name="Degnan S.M."/>
            <person name="Oakley T.H."/>
            <person name="Plachetzki D.C."/>
            <person name="Zhai Y."/>
            <person name="Adamski M."/>
            <person name="Calcino A."/>
            <person name="Cummins S.F."/>
            <person name="Goodstein D.M."/>
            <person name="Harris C."/>
            <person name="Jackson D.J."/>
            <person name="Leys S.P."/>
            <person name="Shu S."/>
            <person name="Woodcroft B.J."/>
            <person name="Vervoort M."/>
            <person name="Kosik K.S."/>
            <person name="Manning G."/>
            <person name="Degnan B.M."/>
            <person name="Rokhsar D.S."/>
        </authorList>
    </citation>
    <scope>NUCLEOTIDE SEQUENCE [LARGE SCALE GENOMIC DNA]</scope>
</reference>
<keyword evidence="1" id="KW-0732">Signal</keyword>
<dbReference type="Proteomes" id="UP000007879">
    <property type="component" value="Unassembled WGS sequence"/>
</dbReference>
<proteinExistence type="predicted"/>
<dbReference type="OrthoDB" id="2099887at2759"/>
<keyword evidence="3" id="KW-1185">Reference proteome</keyword>
<name>A0A1X7VGH8_AMPQE</name>